<comment type="subcellular location">
    <subcellularLocation>
        <location evidence="6">Cytoplasm</location>
    </subcellularLocation>
</comment>
<keyword evidence="9" id="KW-1185">Reference proteome</keyword>
<comment type="function">
    <text evidence="6">The RuvA-RuvB-RuvC complex processes Holliday junction (HJ) DNA during genetic recombination and DNA repair, while the RuvA-RuvB complex plays an important role in the rescue of blocked DNA replication forks via replication fork reversal (RFR). RuvA specifically binds to HJ cruciform DNA, conferring on it an open structure. The RuvB hexamer acts as an ATP-dependent pump, pulling dsDNA into and through the RuvAB complex. HJ branch migration allows RuvC to scan DNA until it finds its consensus sequence, where it cleaves and resolves the cruciform DNA.</text>
</comment>
<dbReference type="InterPro" id="IPR010994">
    <property type="entry name" value="RuvA_2-like"/>
</dbReference>
<dbReference type="Pfam" id="PF07499">
    <property type="entry name" value="RuvA_C"/>
    <property type="match status" value="1"/>
</dbReference>
<dbReference type="HAMAP" id="MF_00031">
    <property type="entry name" value="DNA_HJ_migration_RuvA"/>
    <property type="match status" value="1"/>
</dbReference>
<proteinExistence type="inferred from homology"/>
<dbReference type="GO" id="GO:0000400">
    <property type="term" value="F:four-way junction DNA binding"/>
    <property type="evidence" value="ECO:0007669"/>
    <property type="project" value="UniProtKB-UniRule"/>
</dbReference>
<accession>A0A1T4VJR4</accession>
<comment type="domain">
    <text evidence="6">Has three domains with a flexible linker between the domains II and III and assumes an 'L' shape. Domain III is highly mobile and contacts RuvB.</text>
</comment>
<sequence>MMIAYIQGKLAARMESGCVVLTPGGVGYQIGLTTTGVSSLGPVDSECEFYVHTIVREDAIELYGFNSWDEKTTFEILLSITKVGPKLALAILSMFGPDDLRRLVIADDYTTLVQVPGIGKKSAQRIFVELKYKLESSLGAAQSVPDLESGSVAAFRDALAGLANLGYEESEARDVLEKVFAEDPSRDVGEALREALKKISQKAR</sequence>
<keyword evidence="8" id="KW-0067">ATP-binding</keyword>
<dbReference type="GO" id="GO:0005737">
    <property type="term" value="C:cytoplasm"/>
    <property type="evidence" value="ECO:0007669"/>
    <property type="project" value="UniProtKB-SubCell"/>
</dbReference>
<comment type="similarity">
    <text evidence="6">Belongs to the RuvA family.</text>
</comment>
<gene>
    <name evidence="6" type="primary">ruvA</name>
    <name evidence="8" type="ORF">SAMN02745702_00470</name>
</gene>
<keyword evidence="8" id="KW-0347">Helicase</keyword>
<dbReference type="GO" id="GO:0009379">
    <property type="term" value="C:Holliday junction helicase complex"/>
    <property type="evidence" value="ECO:0007669"/>
    <property type="project" value="InterPro"/>
</dbReference>
<name>A0A1T4VJR4_9BACT</name>
<dbReference type="SUPFAM" id="SSF46929">
    <property type="entry name" value="DNA helicase RuvA subunit, C-terminal domain"/>
    <property type="match status" value="1"/>
</dbReference>
<evidence type="ECO:0000256" key="5">
    <source>
        <dbReference type="ARBA" id="ARBA00023204"/>
    </source>
</evidence>
<dbReference type="SUPFAM" id="SSF47781">
    <property type="entry name" value="RuvA domain 2-like"/>
    <property type="match status" value="1"/>
</dbReference>
<dbReference type="InterPro" id="IPR013849">
    <property type="entry name" value="DNA_helicase_Holl-junc_RuvA_I"/>
</dbReference>
<keyword evidence="3 6" id="KW-0238">DNA-binding</keyword>
<dbReference type="Gene3D" id="1.10.8.10">
    <property type="entry name" value="DNA helicase RuvA subunit, C-terminal domain"/>
    <property type="match status" value="1"/>
</dbReference>
<feature type="region of interest" description="Domain III" evidence="6">
    <location>
        <begin position="152"/>
        <end position="204"/>
    </location>
</feature>
<dbReference type="InterPro" id="IPR012340">
    <property type="entry name" value="NA-bd_OB-fold"/>
</dbReference>
<dbReference type="Pfam" id="PF01330">
    <property type="entry name" value="RuvA_N"/>
    <property type="match status" value="1"/>
</dbReference>
<keyword evidence="1 6" id="KW-0963">Cytoplasm</keyword>
<feature type="domain" description="Helix-hairpin-helix DNA-binding motif class 1" evidence="7">
    <location>
        <begin position="110"/>
        <end position="129"/>
    </location>
</feature>
<evidence type="ECO:0000256" key="6">
    <source>
        <dbReference type="HAMAP-Rule" id="MF_00031"/>
    </source>
</evidence>
<feature type="domain" description="Helix-hairpin-helix DNA-binding motif class 1" evidence="7">
    <location>
        <begin position="75"/>
        <end position="94"/>
    </location>
</feature>
<dbReference type="GO" id="GO:0006281">
    <property type="term" value="P:DNA repair"/>
    <property type="evidence" value="ECO:0007669"/>
    <property type="project" value="UniProtKB-UniRule"/>
</dbReference>
<keyword evidence="4 6" id="KW-0233">DNA recombination</keyword>
<dbReference type="InterPro" id="IPR036267">
    <property type="entry name" value="RuvA_C_sf"/>
</dbReference>
<dbReference type="InterPro" id="IPR011114">
    <property type="entry name" value="RuvA_C"/>
</dbReference>
<dbReference type="STRING" id="1121442.SAMN02745702_00470"/>
<dbReference type="GO" id="GO:0009378">
    <property type="term" value="F:four-way junction helicase activity"/>
    <property type="evidence" value="ECO:0007669"/>
    <property type="project" value="InterPro"/>
</dbReference>
<dbReference type="Proteomes" id="UP000189733">
    <property type="component" value="Unassembled WGS sequence"/>
</dbReference>
<comment type="caution">
    <text evidence="6">Lacks conserved residue(s) required for the propagation of feature annotation.</text>
</comment>
<dbReference type="GO" id="GO:0048476">
    <property type="term" value="C:Holliday junction resolvase complex"/>
    <property type="evidence" value="ECO:0007669"/>
    <property type="project" value="UniProtKB-UniRule"/>
</dbReference>
<dbReference type="GO" id="GO:0006310">
    <property type="term" value="P:DNA recombination"/>
    <property type="evidence" value="ECO:0007669"/>
    <property type="project" value="UniProtKB-UniRule"/>
</dbReference>
<dbReference type="Gene3D" id="1.10.150.20">
    <property type="entry name" value="5' to 3' exonuclease, C-terminal subdomain"/>
    <property type="match status" value="1"/>
</dbReference>
<evidence type="ECO:0000256" key="2">
    <source>
        <dbReference type="ARBA" id="ARBA00022763"/>
    </source>
</evidence>
<evidence type="ECO:0000313" key="9">
    <source>
        <dbReference type="Proteomes" id="UP000189733"/>
    </source>
</evidence>
<keyword evidence="5 6" id="KW-0234">DNA repair</keyword>
<dbReference type="InterPro" id="IPR003583">
    <property type="entry name" value="Hlx-hairpin-Hlx_DNA-bd_motif"/>
</dbReference>
<dbReference type="InterPro" id="IPR000085">
    <property type="entry name" value="RuvA"/>
</dbReference>
<dbReference type="EMBL" id="FUYA01000001">
    <property type="protein sequence ID" value="SKA65108.1"/>
    <property type="molecule type" value="Genomic_DNA"/>
</dbReference>
<evidence type="ECO:0000313" key="8">
    <source>
        <dbReference type="EMBL" id="SKA65108.1"/>
    </source>
</evidence>
<keyword evidence="8" id="KW-0378">Hydrolase</keyword>
<dbReference type="SMART" id="SM00278">
    <property type="entry name" value="HhH1"/>
    <property type="match status" value="2"/>
</dbReference>
<dbReference type="Gene3D" id="2.40.50.140">
    <property type="entry name" value="Nucleic acid-binding proteins"/>
    <property type="match status" value="1"/>
</dbReference>
<evidence type="ECO:0000256" key="3">
    <source>
        <dbReference type="ARBA" id="ARBA00023125"/>
    </source>
</evidence>
<dbReference type="Pfam" id="PF14520">
    <property type="entry name" value="HHH_5"/>
    <property type="match status" value="1"/>
</dbReference>
<dbReference type="AlphaFoldDB" id="A0A1T4VJR4"/>
<dbReference type="NCBIfam" id="TIGR00084">
    <property type="entry name" value="ruvA"/>
    <property type="match status" value="1"/>
</dbReference>
<dbReference type="GO" id="GO:0005524">
    <property type="term" value="F:ATP binding"/>
    <property type="evidence" value="ECO:0007669"/>
    <property type="project" value="InterPro"/>
</dbReference>
<protein>
    <recommendedName>
        <fullName evidence="6">Holliday junction branch migration complex subunit RuvA</fullName>
    </recommendedName>
</protein>
<evidence type="ECO:0000256" key="1">
    <source>
        <dbReference type="ARBA" id="ARBA00022490"/>
    </source>
</evidence>
<reference evidence="8 9" key="1">
    <citation type="submission" date="2017-02" db="EMBL/GenBank/DDBJ databases">
        <authorList>
            <person name="Peterson S.W."/>
        </authorList>
    </citation>
    <scope>NUCLEOTIDE SEQUENCE [LARGE SCALE GENOMIC DNA]</scope>
    <source>
        <strain evidence="8 9">DSM 18034</strain>
    </source>
</reference>
<keyword evidence="8" id="KW-0547">Nucleotide-binding</keyword>
<dbReference type="CDD" id="cd14332">
    <property type="entry name" value="UBA_RuvA_C"/>
    <property type="match status" value="1"/>
</dbReference>
<evidence type="ECO:0000256" key="4">
    <source>
        <dbReference type="ARBA" id="ARBA00023172"/>
    </source>
</evidence>
<keyword evidence="2 6" id="KW-0227">DNA damage</keyword>
<organism evidence="8 9">
    <name type="scientific">Desulfobaculum bizertense DSM 18034</name>
    <dbReference type="NCBI Taxonomy" id="1121442"/>
    <lineage>
        <taxon>Bacteria</taxon>
        <taxon>Pseudomonadati</taxon>
        <taxon>Thermodesulfobacteriota</taxon>
        <taxon>Desulfovibrionia</taxon>
        <taxon>Desulfovibrionales</taxon>
        <taxon>Desulfovibrionaceae</taxon>
        <taxon>Desulfobaculum</taxon>
    </lineage>
</organism>
<comment type="subunit">
    <text evidence="6">Homotetramer. Forms an RuvA(8)-RuvB(12)-Holliday junction (HJ) complex. HJ DNA is sandwiched between 2 RuvA tetramers; dsDNA enters through RuvA and exits via RuvB. An RuvB hexamer assembles on each DNA strand where it exits the tetramer. Each RuvB hexamer is contacted by two RuvA subunits (via domain III) on 2 adjacent RuvB subunits; this complex drives branch migration. In the full resolvosome a probable DNA-RuvA(4)-RuvB(12)-RuvC(2) complex forms which resolves the HJ.</text>
</comment>
<dbReference type="SUPFAM" id="SSF50249">
    <property type="entry name" value="Nucleic acid-binding proteins"/>
    <property type="match status" value="1"/>
</dbReference>
<evidence type="ECO:0000259" key="7">
    <source>
        <dbReference type="SMART" id="SM00278"/>
    </source>
</evidence>